<sequence length="246" mass="27438">MPVTASHAYVTLVMLGDKYVPGALALGWSLRRFRSNQTDLVVLITQDVSQQARGALAEVFDFVQLVDFIQARTLRNQGRRFQHMYQWEDMSFTKFQALSLTQYEKVLLLDADMVAVASPEELFSIRAPAGMCSAVKGPAEQLQWHSRILPAEMVARSVARGYGIKGCLYLVEPSAHDLQALKDTLAATPAYGNSREYCGPDERLISEYYAFGRDAKHAVPSSSPLDAPQGWTHIHEIVGFPIDCRE</sequence>
<keyword evidence="2" id="KW-1185">Reference proteome</keyword>
<gene>
    <name evidence="1" type="ORF">WJX72_006216</name>
</gene>
<dbReference type="Gene3D" id="3.90.550.10">
    <property type="entry name" value="Spore Coat Polysaccharide Biosynthesis Protein SpsA, Chain A"/>
    <property type="match status" value="1"/>
</dbReference>
<dbReference type="Proteomes" id="UP001489004">
    <property type="component" value="Unassembled WGS sequence"/>
</dbReference>
<proteinExistence type="predicted"/>
<dbReference type="SUPFAM" id="SSF53448">
    <property type="entry name" value="Nucleotide-diphospho-sugar transferases"/>
    <property type="match status" value="1"/>
</dbReference>
<dbReference type="InterPro" id="IPR050587">
    <property type="entry name" value="GNT1/Glycosyltrans_8"/>
</dbReference>
<protein>
    <recommendedName>
        <fullName evidence="3">Hexosyltransferase</fullName>
    </recommendedName>
</protein>
<name>A0AAW1PAE9_9CHLO</name>
<evidence type="ECO:0000313" key="2">
    <source>
        <dbReference type="Proteomes" id="UP001489004"/>
    </source>
</evidence>
<organism evidence="1 2">
    <name type="scientific">[Myrmecia] bisecta</name>
    <dbReference type="NCBI Taxonomy" id="41462"/>
    <lineage>
        <taxon>Eukaryota</taxon>
        <taxon>Viridiplantae</taxon>
        <taxon>Chlorophyta</taxon>
        <taxon>core chlorophytes</taxon>
        <taxon>Trebouxiophyceae</taxon>
        <taxon>Trebouxiales</taxon>
        <taxon>Trebouxiaceae</taxon>
        <taxon>Myrmecia</taxon>
    </lineage>
</organism>
<evidence type="ECO:0000313" key="1">
    <source>
        <dbReference type="EMBL" id="KAK9805582.1"/>
    </source>
</evidence>
<dbReference type="AlphaFoldDB" id="A0AAW1PAE9"/>
<dbReference type="PANTHER" id="PTHR11183">
    <property type="entry name" value="GLYCOGENIN SUBFAMILY MEMBER"/>
    <property type="match status" value="1"/>
</dbReference>
<dbReference type="EMBL" id="JALJOR010000015">
    <property type="protein sequence ID" value="KAK9805582.1"/>
    <property type="molecule type" value="Genomic_DNA"/>
</dbReference>
<reference evidence="1 2" key="1">
    <citation type="journal article" date="2024" name="Nat. Commun.">
        <title>Phylogenomics reveals the evolutionary origins of lichenization in chlorophyte algae.</title>
        <authorList>
            <person name="Puginier C."/>
            <person name="Libourel C."/>
            <person name="Otte J."/>
            <person name="Skaloud P."/>
            <person name="Haon M."/>
            <person name="Grisel S."/>
            <person name="Petersen M."/>
            <person name="Berrin J.G."/>
            <person name="Delaux P.M."/>
            <person name="Dal Grande F."/>
            <person name="Keller J."/>
        </authorList>
    </citation>
    <scope>NUCLEOTIDE SEQUENCE [LARGE SCALE GENOMIC DNA]</scope>
    <source>
        <strain evidence="1 2">SAG 2043</strain>
    </source>
</reference>
<comment type="caution">
    <text evidence="1">The sequence shown here is derived from an EMBL/GenBank/DDBJ whole genome shotgun (WGS) entry which is preliminary data.</text>
</comment>
<dbReference type="InterPro" id="IPR029044">
    <property type="entry name" value="Nucleotide-diphossugar_trans"/>
</dbReference>
<accession>A0AAW1PAE9</accession>
<evidence type="ECO:0008006" key="3">
    <source>
        <dbReference type="Google" id="ProtNLM"/>
    </source>
</evidence>